<keyword evidence="4" id="KW-1185">Reference proteome</keyword>
<dbReference type="InterPro" id="IPR047057">
    <property type="entry name" value="MerR_fam"/>
</dbReference>
<accession>A0A6G4XTG8</accession>
<evidence type="ECO:0000259" key="2">
    <source>
        <dbReference type="PROSITE" id="PS50937"/>
    </source>
</evidence>
<evidence type="ECO:0000313" key="3">
    <source>
        <dbReference type="EMBL" id="NGO80865.1"/>
    </source>
</evidence>
<feature type="domain" description="HTH merR-type" evidence="2">
    <location>
        <begin position="1"/>
        <end position="68"/>
    </location>
</feature>
<proteinExistence type="predicted"/>
<dbReference type="AlphaFoldDB" id="A0A6G4XTG8"/>
<sequence>MKIGEAARVSGVSARSLRHYEDEGLIVPGRCGNGYRDYCRSTLDRVGTIRSLLESGLPVRLIRELLPPSGTDASGADAEFLREVERYRDRVAARIAGLVEQQEALDAYLREAAARPGPR</sequence>
<dbReference type="InterPro" id="IPR009061">
    <property type="entry name" value="DNA-bd_dom_put_sf"/>
</dbReference>
<organism evidence="3 4">
    <name type="scientific">Streptomyces mesophilus</name>
    <dbReference type="NCBI Taxonomy" id="1775132"/>
    <lineage>
        <taxon>Bacteria</taxon>
        <taxon>Bacillati</taxon>
        <taxon>Actinomycetota</taxon>
        <taxon>Actinomycetes</taxon>
        <taxon>Kitasatosporales</taxon>
        <taxon>Streptomycetaceae</taxon>
        <taxon>Streptomyces</taxon>
    </lineage>
</organism>
<dbReference type="SMART" id="SM00422">
    <property type="entry name" value="HTH_MERR"/>
    <property type="match status" value="1"/>
</dbReference>
<evidence type="ECO:0000313" key="4">
    <source>
        <dbReference type="Proteomes" id="UP000481109"/>
    </source>
</evidence>
<dbReference type="GO" id="GO:0003677">
    <property type="term" value="F:DNA binding"/>
    <property type="evidence" value="ECO:0007669"/>
    <property type="project" value="UniProtKB-KW"/>
</dbReference>
<dbReference type="PANTHER" id="PTHR30204">
    <property type="entry name" value="REDOX-CYCLING DRUG-SENSING TRANSCRIPTIONAL ACTIVATOR SOXR"/>
    <property type="match status" value="1"/>
</dbReference>
<comment type="caution">
    <text evidence="3">The sequence shown here is derived from an EMBL/GenBank/DDBJ whole genome shotgun (WGS) entry which is preliminary data.</text>
</comment>
<evidence type="ECO:0000256" key="1">
    <source>
        <dbReference type="ARBA" id="ARBA00023125"/>
    </source>
</evidence>
<dbReference type="PANTHER" id="PTHR30204:SF93">
    <property type="entry name" value="HTH MERR-TYPE DOMAIN-CONTAINING PROTEIN"/>
    <property type="match status" value="1"/>
</dbReference>
<dbReference type="InterPro" id="IPR000551">
    <property type="entry name" value="MerR-type_HTH_dom"/>
</dbReference>
<dbReference type="EMBL" id="JAAKZW010000257">
    <property type="protein sequence ID" value="NGO80865.1"/>
    <property type="molecule type" value="Genomic_DNA"/>
</dbReference>
<dbReference type="Proteomes" id="UP000481109">
    <property type="component" value="Unassembled WGS sequence"/>
</dbReference>
<dbReference type="Pfam" id="PF13411">
    <property type="entry name" value="MerR_1"/>
    <property type="match status" value="1"/>
</dbReference>
<dbReference type="PRINTS" id="PR00040">
    <property type="entry name" value="HTHMERR"/>
</dbReference>
<protein>
    <submittedName>
        <fullName evidence="3">MerR family transcriptional regulator</fullName>
    </submittedName>
</protein>
<gene>
    <name evidence="3" type="ORF">G6045_35180</name>
</gene>
<dbReference type="Gene3D" id="1.10.1660.10">
    <property type="match status" value="1"/>
</dbReference>
<name>A0A6G4XTG8_9ACTN</name>
<keyword evidence="1" id="KW-0238">DNA-binding</keyword>
<dbReference type="GO" id="GO:0003700">
    <property type="term" value="F:DNA-binding transcription factor activity"/>
    <property type="evidence" value="ECO:0007669"/>
    <property type="project" value="InterPro"/>
</dbReference>
<reference evidence="3 4" key="1">
    <citation type="submission" date="2020-02" db="EMBL/GenBank/DDBJ databases">
        <title>Whole-genome analyses of novel actinobacteria.</title>
        <authorList>
            <person name="Sahin N."/>
            <person name="Tokatli A."/>
        </authorList>
    </citation>
    <scope>NUCLEOTIDE SEQUENCE [LARGE SCALE GENOMIC DNA]</scope>
    <source>
        <strain evidence="3 4">YC504</strain>
    </source>
</reference>
<dbReference type="PROSITE" id="PS50937">
    <property type="entry name" value="HTH_MERR_2"/>
    <property type="match status" value="1"/>
</dbReference>
<dbReference type="PROSITE" id="PS00552">
    <property type="entry name" value="HTH_MERR_1"/>
    <property type="match status" value="1"/>
</dbReference>
<dbReference type="SUPFAM" id="SSF46955">
    <property type="entry name" value="Putative DNA-binding domain"/>
    <property type="match status" value="1"/>
</dbReference>